<feature type="binding site" evidence="9 11">
    <location>
        <position position="215"/>
    </location>
    <ligand>
        <name>substrate</name>
    </ligand>
</feature>
<feature type="active site" description="Proton donor" evidence="9">
    <location>
        <position position="63"/>
    </location>
</feature>
<feature type="binding site" evidence="9 11">
    <location>
        <position position="186"/>
    </location>
    <ligand>
        <name>substrate</name>
    </ligand>
</feature>
<evidence type="ECO:0000256" key="3">
    <source>
        <dbReference type="ARBA" id="ARBA00011738"/>
    </source>
</evidence>
<dbReference type="HAMAP" id="MF_01200_B">
    <property type="entry name" value="OMPdecase_type1_B"/>
    <property type="match status" value="1"/>
</dbReference>
<feature type="binding site" evidence="9 11">
    <location>
        <position position="216"/>
    </location>
    <ligand>
        <name>substrate</name>
    </ligand>
</feature>
<dbReference type="Pfam" id="PF00215">
    <property type="entry name" value="OMPdecase"/>
    <property type="match status" value="1"/>
</dbReference>
<dbReference type="PROSITE" id="PS00156">
    <property type="entry name" value="OMPDECASE"/>
    <property type="match status" value="1"/>
</dbReference>
<keyword evidence="5 9" id="KW-0665">Pyrimidine biosynthesis</keyword>
<dbReference type="PANTHER" id="PTHR32119:SF2">
    <property type="entry name" value="OROTIDINE 5'-PHOSPHATE DECARBOXYLASE"/>
    <property type="match status" value="1"/>
</dbReference>
<sequence length="238" mass="25241">MQHDDRLIVALDFPTLEQAKACVVELGDAVSYYKVGMELYYAVGSEIIRFLKEQGKHVFLDLKLQDIPNTVAHALTVLSDLGADMMNVHAVGGKKMMAEAVKAVHEAAEAAGRPAPKLIAVTILTSMDDEQFADLNYKNTIAEQVISLAKLAKEAGMDGVVASPKEAAAIREACGPEFLIVTPGVRPAGSSLDDQKRVATPAGALQNGSSHIVVGRPITKAEARQAAALAIVEEIKGV</sequence>
<evidence type="ECO:0000256" key="8">
    <source>
        <dbReference type="ARBA" id="ARBA00061012"/>
    </source>
</evidence>
<evidence type="ECO:0000256" key="9">
    <source>
        <dbReference type="HAMAP-Rule" id="MF_01200"/>
    </source>
</evidence>
<evidence type="ECO:0000313" key="13">
    <source>
        <dbReference type="EMBL" id="OLA37820.1"/>
    </source>
</evidence>
<feature type="binding site" evidence="9 11">
    <location>
        <position position="195"/>
    </location>
    <ligand>
        <name>substrate</name>
    </ligand>
</feature>
<dbReference type="GO" id="GO:0044205">
    <property type="term" value="P:'de novo' UMP biosynthetic process"/>
    <property type="evidence" value="ECO:0007669"/>
    <property type="project" value="UniProtKB-UniRule"/>
</dbReference>
<evidence type="ECO:0000256" key="11">
    <source>
        <dbReference type="PIRSR" id="PIRSR614732-2"/>
    </source>
</evidence>
<dbReference type="SUPFAM" id="SSF51366">
    <property type="entry name" value="Ribulose-phoshate binding barrel"/>
    <property type="match status" value="1"/>
</dbReference>
<feature type="binding site" evidence="9 11">
    <location>
        <position position="34"/>
    </location>
    <ligand>
        <name>substrate</name>
    </ligand>
</feature>
<dbReference type="InterPro" id="IPR001754">
    <property type="entry name" value="OMPdeCOase_dom"/>
</dbReference>
<evidence type="ECO:0000256" key="12">
    <source>
        <dbReference type="RuleBase" id="RU000512"/>
    </source>
</evidence>
<dbReference type="FunFam" id="3.20.20.70:FF:000015">
    <property type="entry name" value="Orotidine 5'-phosphate decarboxylase"/>
    <property type="match status" value="1"/>
</dbReference>
<keyword evidence="4 9" id="KW-0210">Decarboxylase</keyword>
<dbReference type="GO" id="GO:0005829">
    <property type="term" value="C:cytosol"/>
    <property type="evidence" value="ECO:0007669"/>
    <property type="project" value="TreeGrafter"/>
</dbReference>
<dbReference type="InterPro" id="IPR014732">
    <property type="entry name" value="OMPdecase"/>
</dbReference>
<dbReference type="InterPro" id="IPR013785">
    <property type="entry name" value="Aldolase_TIM"/>
</dbReference>
<comment type="catalytic activity">
    <reaction evidence="7 9 12">
        <text>orotidine 5'-phosphate + H(+) = UMP + CO2</text>
        <dbReference type="Rhea" id="RHEA:11596"/>
        <dbReference type="ChEBI" id="CHEBI:15378"/>
        <dbReference type="ChEBI" id="CHEBI:16526"/>
        <dbReference type="ChEBI" id="CHEBI:57538"/>
        <dbReference type="ChEBI" id="CHEBI:57865"/>
        <dbReference type="EC" id="4.1.1.23"/>
    </reaction>
</comment>
<evidence type="ECO:0000256" key="6">
    <source>
        <dbReference type="ARBA" id="ARBA00023239"/>
    </source>
</evidence>
<dbReference type="InterPro" id="IPR047596">
    <property type="entry name" value="OMPdecase_bac"/>
</dbReference>
<feature type="binding site" evidence="9 11">
    <location>
        <position position="12"/>
    </location>
    <ligand>
        <name>substrate</name>
    </ligand>
</feature>
<dbReference type="SMART" id="SM00934">
    <property type="entry name" value="OMPdecase"/>
    <property type="match status" value="1"/>
</dbReference>
<dbReference type="Proteomes" id="UP000186777">
    <property type="component" value="Unassembled WGS sequence"/>
</dbReference>
<keyword evidence="6 9" id="KW-0456">Lyase</keyword>
<feature type="binding site" evidence="9">
    <location>
        <begin position="61"/>
        <end position="70"/>
    </location>
    <ligand>
        <name>substrate</name>
    </ligand>
</feature>
<reference evidence="13 14" key="1">
    <citation type="journal article" date="2016" name="Nat. Biotechnol.">
        <title>Measurement of bacterial replication rates in microbial communities.</title>
        <authorList>
            <person name="Brown C.T."/>
            <person name="Olm M.R."/>
            <person name="Thomas B.C."/>
            <person name="Banfield J.F."/>
        </authorList>
    </citation>
    <scope>NUCLEOTIDE SEQUENCE [LARGE SCALE GENOMIC DNA]</scope>
    <source>
        <strain evidence="13">46_33</strain>
    </source>
</reference>
<evidence type="ECO:0000256" key="10">
    <source>
        <dbReference type="PIRSR" id="PIRSR614732-1"/>
    </source>
</evidence>
<comment type="similarity">
    <text evidence="8 9">Belongs to the OMP decarboxylase family. Type 1 subfamily.</text>
</comment>
<gene>
    <name evidence="9" type="primary">pyrF</name>
    <name evidence="13" type="ORF">BHW43_05350</name>
</gene>
<feature type="active site" description="For OMPdecase activity" evidence="10">
    <location>
        <position position="66"/>
    </location>
</feature>
<dbReference type="EMBL" id="MNTG01000027">
    <property type="protein sequence ID" value="OLA37820.1"/>
    <property type="molecule type" value="Genomic_DNA"/>
</dbReference>
<feature type="binding site" evidence="9 11">
    <location>
        <position position="125"/>
    </location>
    <ligand>
        <name>substrate</name>
    </ligand>
</feature>
<evidence type="ECO:0000256" key="1">
    <source>
        <dbReference type="ARBA" id="ARBA00002356"/>
    </source>
</evidence>
<accession>A0A1Q6R6B2</accession>
<evidence type="ECO:0000256" key="7">
    <source>
        <dbReference type="ARBA" id="ARBA00049157"/>
    </source>
</evidence>
<feature type="active site" description="For OMPdecase activity" evidence="10">
    <location>
        <position position="61"/>
    </location>
</feature>
<dbReference type="CDD" id="cd04725">
    <property type="entry name" value="OMP_decarboxylase_like"/>
    <property type="match status" value="1"/>
</dbReference>
<dbReference type="NCBIfam" id="TIGR01740">
    <property type="entry name" value="pyrF"/>
    <property type="match status" value="1"/>
</dbReference>
<dbReference type="GO" id="GO:0006207">
    <property type="term" value="P:'de novo' pyrimidine nucleobase biosynthetic process"/>
    <property type="evidence" value="ECO:0007669"/>
    <property type="project" value="InterPro"/>
</dbReference>
<dbReference type="RefSeq" id="WP_021719580.1">
    <property type="nucleotide sequence ID" value="NZ_CALJWU010000034.1"/>
</dbReference>
<dbReference type="PANTHER" id="PTHR32119">
    <property type="entry name" value="OROTIDINE 5'-PHOSPHATE DECARBOXYLASE"/>
    <property type="match status" value="1"/>
</dbReference>
<dbReference type="STRING" id="626940.BHW43_05350"/>
<protein>
    <recommendedName>
        <fullName evidence="9">Orotidine 5'-phosphate decarboxylase</fullName>
        <ecNumber evidence="9">4.1.1.23</ecNumber>
    </recommendedName>
    <alternativeName>
        <fullName evidence="9">OMP decarboxylase</fullName>
        <shortName evidence="9">OMPDCase</shortName>
        <shortName evidence="9">OMPdecase</shortName>
    </alternativeName>
</protein>
<evidence type="ECO:0000313" key="14">
    <source>
        <dbReference type="Proteomes" id="UP000186777"/>
    </source>
</evidence>
<dbReference type="UniPathway" id="UPA00070">
    <property type="reaction ID" value="UER00120"/>
</dbReference>
<evidence type="ECO:0000256" key="5">
    <source>
        <dbReference type="ARBA" id="ARBA00022975"/>
    </source>
</evidence>
<dbReference type="InterPro" id="IPR018089">
    <property type="entry name" value="OMPdecase_AS"/>
</dbReference>
<dbReference type="GO" id="GO:0004590">
    <property type="term" value="F:orotidine-5'-phosphate decarboxylase activity"/>
    <property type="evidence" value="ECO:0007669"/>
    <property type="project" value="UniProtKB-UniRule"/>
</dbReference>
<dbReference type="EC" id="4.1.1.23" evidence="9"/>
<dbReference type="Gene3D" id="3.20.20.70">
    <property type="entry name" value="Aldolase class I"/>
    <property type="match status" value="1"/>
</dbReference>
<dbReference type="AlphaFoldDB" id="A0A1Q6R6B2"/>
<name>A0A1Q6R6B2_9FIRM</name>
<organism evidence="13 14">
    <name type="scientific">Phascolarctobacterium succinatutens</name>
    <dbReference type="NCBI Taxonomy" id="626940"/>
    <lineage>
        <taxon>Bacteria</taxon>
        <taxon>Bacillati</taxon>
        <taxon>Bacillota</taxon>
        <taxon>Negativicutes</taxon>
        <taxon>Acidaminococcales</taxon>
        <taxon>Acidaminococcaceae</taxon>
        <taxon>Phascolarctobacterium</taxon>
    </lineage>
</organism>
<proteinExistence type="inferred from homology"/>
<comment type="caution">
    <text evidence="13">The sequence shown here is derived from an EMBL/GenBank/DDBJ whole genome shotgun (WGS) entry which is preliminary data.</text>
</comment>
<dbReference type="InterPro" id="IPR011060">
    <property type="entry name" value="RibuloseP-bd_barrel"/>
</dbReference>
<comment type="subunit">
    <text evidence="3 9">Homodimer.</text>
</comment>
<comment type="pathway">
    <text evidence="2 9 12">Pyrimidine metabolism; UMP biosynthesis via de novo pathway; UMP from orotate: step 2/2.</text>
</comment>
<comment type="function">
    <text evidence="1 9">Catalyzes the decarboxylation of orotidine 5'-monophosphate (OMP) to uridine 5'-monophosphate (UMP).</text>
</comment>
<feature type="active site" description="For OMPdecase activity" evidence="10">
    <location>
        <position position="63"/>
    </location>
</feature>
<evidence type="ECO:0000256" key="4">
    <source>
        <dbReference type="ARBA" id="ARBA00022793"/>
    </source>
</evidence>
<evidence type="ECO:0000256" key="2">
    <source>
        <dbReference type="ARBA" id="ARBA00004861"/>
    </source>
</evidence>
<dbReference type="NCBIfam" id="NF001273">
    <property type="entry name" value="PRK00230.1"/>
    <property type="match status" value="1"/>
</dbReference>